<feature type="transmembrane region" description="Helical" evidence="1">
    <location>
        <begin position="165"/>
        <end position="185"/>
    </location>
</feature>
<proteinExistence type="predicted"/>
<keyword evidence="3" id="KW-1185">Reference proteome</keyword>
<feature type="transmembrane region" description="Helical" evidence="1">
    <location>
        <begin position="338"/>
        <end position="361"/>
    </location>
</feature>
<keyword evidence="1" id="KW-1133">Transmembrane helix</keyword>
<evidence type="ECO:0008006" key="4">
    <source>
        <dbReference type="Google" id="ProtNLM"/>
    </source>
</evidence>
<protein>
    <recommendedName>
        <fullName evidence="4">Glycosyltransferase RgtA/B/C/D-like domain-containing protein</fullName>
    </recommendedName>
</protein>
<keyword evidence="1" id="KW-0812">Transmembrane</keyword>
<feature type="transmembrane region" description="Helical" evidence="1">
    <location>
        <begin position="542"/>
        <end position="563"/>
    </location>
</feature>
<evidence type="ECO:0000313" key="2">
    <source>
        <dbReference type="EMBL" id="MBB6626286.1"/>
    </source>
</evidence>
<dbReference type="AlphaFoldDB" id="A0A7X0RDI0"/>
<evidence type="ECO:0000313" key="3">
    <source>
        <dbReference type="Proteomes" id="UP000523955"/>
    </source>
</evidence>
<accession>A0A7X0RDI0</accession>
<organism evidence="2 3">
    <name type="scientific">Nocardioides luti</name>
    <dbReference type="NCBI Taxonomy" id="2761101"/>
    <lineage>
        <taxon>Bacteria</taxon>
        <taxon>Bacillati</taxon>
        <taxon>Actinomycetota</taxon>
        <taxon>Actinomycetes</taxon>
        <taxon>Propionibacteriales</taxon>
        <taxon>Nocardioidaceae</taxon>
        <taxon>Nocardioides</taxon>
    </lineage>
</organism>
<name>A0A7X0RDI0_9ACTN</name>
<comment type="caution">
    <text evidence="2">The sequence shown here is derived from an EMBL/GenBank/DDBJ whole genome shotgun (WGS) entry which is preliminary data.</text>
</comment>
<dbReference type="RefSeq" id="WP_185251580.1">
    <property type="nucleotide sequence ID" value="NZ_JACKXE010000001.1"/>
</dbReference>
<reference evidence="2 3" key="1">
    <citation type="submission" date="2020-08" db="EMBL/GenBank/DDBJ databases">
        <authorList>
            <person name="Seo M.-J."/>
        </authorList>
    </citation>
    <scope>NUCLEOTIDE SEQUENCE [LARGE SCALE GENOMIC DNA]</scope>
    <source>
        <strain evidence="2 3">KIGAM211</strain>
    </source>
</reference>
<feature type="transmembrane region" description="Helical" evidence="1">
    <location>
        <begin position="197"/>
        <end position="217"/>
    </location>
</feature>
<gene>
    <name evidence="2" type="ORF">H5V45_03020</name>
</gene>
<dbReference type="EMBL" id="JACKXE010000001">
    <property type="protein sequence ID" value="MBB6626286.1"/>
    <property type="molecule type" value="Genomic_DNA"/>
</dbReference>
<feature type="transmembrane region" description="Helical" evidence="1">
    <location>
        <begin position="262"/>
        <end position="281"/>
    </location>
</feature>
<evidence type="ECO:0000256" key="1">
    <source>
        <dbReference type="SAM" id="Phobius"/>
    </source>
</evidence>
<feature type="transmembrane region" description="Helical" evidence="1">
    <location>
        <begin position="293"/>
        <end position="312"/>
    </location>
</feature>
<sequence length="579" mass="59022">MARPSVRPTAIALDAWPALLAVVLCLPLLTRSGHPLARDLVFVPHQPLTLASVGLGDGAPRAVPLDAVVALLTQVVDGGVLARLVLPLVLALAGWGLHRLVGGLGTGARLLAGGLAVWNPYVVERLALGQWALLAGYATLPWLLLAGRRFRDSGAWGDLGATAGWLGLASLTPTGGVLGSAAALVAGAGRSARTWRLVALCVLLQLPWLVPSLLGAATATSDPAGVDAFSAGDEGPGGVLTALLGLGGIWDAQSVPGTRETWWSTVTAVLVVAALAVAWARGGLVRLLGRPDAVRLTALGAGGLLLAFASSVPGGTDLVAWLVDTVPGAGLLRDSQKFLAPFAVLAVVALAVVADAVLTAATRHGSEVVLAAGLLVVPLPVLLLPDGAATTWPTVDPVDFPAGLQRAADLVDSGPPGAQVATLPWRSYRGFTWGHGLTSSDPALRMVDRPVLVSDVLQVGPTTIRGESVRVRDLGAALLEEPAAQALAAHDVTWALVYRDDPAAADLDVTGLDEVYADRLVALYRVPGAAVPPAATGTPARVMTGLVDVLALGCVLTGAALGVRRAGRRRGKASGRGSR</sequence>
<feature type="transmembrane region" description="Helical" evidence="1">
    <location>
        <begin position="122"/>
        <end position="145"/>
    </location>
</feature>
<keyword evidence="1" id="KW-0472">Membrane</keyword>
<feature type="transmembrane region" description="Helical" evidence="1">
    <location>
        <begin position="368"/>
        <end position="385"/>
    </location>
</feature>
<dbReference type="Proteomes" id="UP000523955">
    <property type="component" value="Unassembled WGS sequence"/>
</dbReference>